<protein>
    <submittedName>
        <fullName evidence="1">Uncharacterized protein</fullName>
    </submittedName>
</protein>
<name>A0ACC0H347_9ERIC</name>
<gene>
    <name evidence="1" type="ORF">LOK49_LG07G00753</name>
</gene>
<evidence type="ECO:0000313" key="2">
    <source>
        <dbReference type="Proteomes" id="UP001060215"/>
    </source>
</evidence>
<proteinExistence type="predicted"/>
<reference evidence="1 2" key="1">
    <citation type="journal article" date="2022" name="Plant J.">
        <title>Chromosome-level genome of Camellia lanceoleosa provides a valuable resource for understanding genome evolution and self-incompatibility.</title>
        <authorList>
            <person name="Gong W."/>
            <person name="Xiao S."/>
            <person name="Wang L."/>
            <person name="Liao Z."/>
            <person name="Chang Y."/>
            <person name="Mo W."/>
            <person name="Hu G."/>
            <person name="Li W."/>
            <person name="Zhao G."/>
            <person name="Zhu H."/>
            <person name="Hu X."/>
            <person name="Ji K."/>
            <person name="Xiang X."/>
            <person name="Song Q."/>
            <person name="Yuan D."/>
            <person name="Jin S."/>
            <person name="Zhang L."/>
        </authorList>
    </citation>
    <scope>NUCLEOTIDE SEQUENCE [LARGE SCALE GENOMIC DNA]</scope>
    <source>
        <strain evidence="1">SQ_2022a</strain>
    </source>
</reference>
<dbReference type="EMBL" id="CM045764">
    <property type="protein sequence ID" value="KAI8007709.1"/>
    <property type="molecule type" value="Genomic_DNA"/>
</dbReference>
<keyword evidence="2" id="KW-1185">Reference proteome</keyword>
<comment type="caution">
    <text evidence="1">The sequence shown here is derived from an EMBL/GenBank/DDBJ whole genome shotgun (WGS) entry which is preliminary data.</text>
</comment>
<dbReference type="Proteomes" id="UP001060215">
    <property type="component" value="Chromosome 7"/>
</dbReference>
<organism evidence="1 2">
    <name type="scientific">Camellia lanceoleosa</name>
    <dbReference type="NCBI Taxonomy" id="1840588"/>
    <lineage>
        <taxon>Eukaryota</taxon>
        <taxon>Viridiplantae</taxon>
        <taxon>Streptophyta</taxon>
        <taxon>Embryophyta</taxon>
        <taxon>Tracheophyta</taxon>
        <taxon>Spermatophyta</taxon>
        <taxon>Magnoliopsida</taxon>
        <taxon>eudicotyledons</taxon>
        <taxon>Gunneridae</taxon>
        <taxon>Pentapetalae</taxon>
        <taxon>asterids</taxon>
        <taxon>Ericales</taxon>
        <taxon>Theaceae</taxon>
        <taxon>Camellia</taxon>
    </lineage>
</organism>
<sequence>MAQQLQLQVIKAAKDLPTLLGEEAQKLCHPIIIATKGHPCTGRRLLAFLMAATLRCPLIKEDDIGEEHNQASNYRLVCQIASSQLEFGLSVVVDSQLCNKSQFTQLESLAKCTETPLVIVECQALDESKLWQSLEKVEDAAFATCWWDKPSSMEDLSRLLGEFNAHSDYDVANIPKFSATITPAEDIKKCVSYALQSIANLVEADRHQAQTAKCECHEFEFGDEQENKQVKCAECLQKITGPIYKCNKCNFIFHKSCTELPIMMQHPSDPFPLYLKNGAAENHKGEAKCNCCKQILTGYFYGNTSDSSGSVRLDLNCLFLPFNRTVKFHDHPLQLSLEEVDFKCDACGILIDQKLSYTCNRCGFRIDPNCAWLPETAVFERHRHLFKLSLSPRDDSDEYYCDVCETKRDPNYWIYYCAECDYPSHTRCLVPAAWPPLESESDNK</sequence>
<accession>A0ACC0H347</accession>
<evidence type="ECO:0000313" key="1">
    <source>
        <dbReference type="EMBL" id="KAI8007709.1"/>
    </source>
</evidence>